<protein>
    <submittedName>
        <fullName evidence="8">Glycoside hydrolase family protein 48</fullName>
    </submittedName>
</protein>
<evidence type="ECO:0000256" key="3">
    <source>
        <dbReference type="ARBA" id="ARBA00023001"/>
    </source>
</evidence>
<organism evidence="8">
    <name type="scientific">Leptinotarsa decemlineata</name>
    <name type="common">Colorado potato beetle</name>
    <name type="synonym">Doryphora decemlineata</name>
    <dbReference type="NCBI Taxonomy" id="7539"/>
    <lineage>
        <taxon>Eukaryota</taxon>
        <taxon>Metazoa</taxon>
        <taxon>Ecdysozoa</taxon>
        <taxon>Arthropoda</taxon>
        <taxon>Hexapoda</taxon>
        <taxon>Insecta</taxon>
        <taxon>Pterygota</taxon>
        <taxon>Neoptera</taxon>
        <taxon>Endopterygota</taxon>
        <taxon>Coleoptera</taxon>
        <taxon>Polyphaga</taxon>
        <taxon>Cucujiformia</taxon>
        <taxon>Chrysomeloidea</taxon>
        <taxon>Chrysomelidae</taxon>
        <taxon>Chrysomelinae</taxon>
        <taxon>Doryphorini</taxon>
        <taxon>Leptinotarsa</taxon>
    </lineage>
</organism>
<feature type="chain" id="PRO_5003218068" evidence="7">
    <location>
        <begin position="23"/>
        <end position="643"/>
    </location>
</feature>
<dbReference type="GO" id="GO:0008810">
    <property type="term" value="F:cellulase activity"/>
    <property type="evidence" value="ECO:0007669"/>
    <property type="project" value="InterPro"/>
</dbReference>
<dbReference type="InterPro" id="IPR008928">
    <property type="entry name" value="6-hairpin_glycosidase_sf"/>
</dbReference>
<dbReference type="Gene3D" id="2.170.160.10">
    <property type="entry name" value="Endo-1,4-beta-glucanase f. Domain 2"/>
    <property type="match status" value="1"/>
</dbReference>
<accession>E7CIZ1</accession>
<dbReference type="SUPFAM" id="SSF48208">
    <property type="entry name" value="Six-hairpin glycosidases"/>
    <property type="match status" value="1"/>
</dbReference>
<feature type="signal peptide" evidence="7">
    <location>
        <begin position="1"/>
        <end position="22"/>
    </location>
</feature>
<keyword evidence="6" id="KW-0624">Polysaccharide degradation</keyword>
<dbReference type="EMBL" id="HM175848">
    <property type="protein sequence ID" value="ADU33353.1"/>
    <property type="molecule type" value="mRNA"/>
</dbReference>
<evidence type="ECO:0000256" key="6">
    <source>
        <dbReference type="ARBA" id="ARBA00023326"/>
    </source>
</evidence>
<dbReference type="InterPro" id="IPR023309">
    <property type="entry name" value="Endo-1-4-beta-glucanase_dom2"/>
</dbReference>
<dbReference type="Gene3D" id="4.10.870.10">
    <property type="entry name" value="Endo-1,4-beta-glucanase f. Domain 3"/>
    <property type="match status" value="1"/>
</dbReference>
<evidence type="ECO:0000256" key="5">
    <source>
        <dbReference type="ARBA" id="ARBA00023295"/>
    </source>
</evidence>
<proteinExistence type="evidence at transcript level"/>
<evidence type="ECO:0000256" key="1">
    <source>
        <dbReference type="ARBA" id="ARBA00022729"/>
    </source>
</evidence>
<evidence type="ECO:0000256" key="4">
    <source>
        <dbReference type="ARBA" id="ARBA00023277"/>
    </source>
</evidence>
<keyword evidence="1 7" id="KW-0732">Signal</keyword>
<evidence type="ECO:0000256" key="7">
    <source>
        <dbReference type="SAM" id="SignalP"/>
    </source>
</evidence>
<keyword evidence="4" id="KW-0119">Carbohydrate metabolism</keyword>
<gene>
    <name evidence="8" type="primary">GH48-2</name>
</gene>
<dbReference type="Pfam" id="PF02011">
    <property type="entry name" value="Glyco_hydro_48"/>
    <property type="match status" value="1"/>
</dbReference>
<reference evidence="8" key="1">
    <citation type="journal article" date="2010" name="PLoS ONE">
        <title>Diversity of beetle genes encoding novel plant cell wall degrading enzymes.</title>
        <authorList>
            <person name="Pauchet Y."/>
            <person name="Wilkinson P."/>
            <person name="Chauhan R."/>
            <person name="Ffrench-Constant R.H."/>
        </authorList>
    </citation>
    <scope>NUCLEOTIDE SEQUENCE</scope>
    <source>
        <tissue evidence="8">Midgut</tissue>
    </source>
</reference>
<dbReference type="InterPro" id="IPR000556">
    <property type="entry name" value="Glyco_hydro_48F"/>
</dbReference>
<dbReference type="AlphaFoldDB" id="E7CIZ1"/>
<dbReference type="OrthoDB" id="6661625at2759"/>
<sequence>MLLGVMKTFIVFLVGCVSLINGGEYLNRFTQQYNKIHDAANGYFSPKGIPYHAVETLIVEAPDYGHQTTSEAYSYWLWLEAMYGAVNGDFSKFTAAWQNMETYMIPNHASQPTNNYYNPGKPATFAPEGDYPNQYPSQMQFNVPVGQDPIYQELVNTYGTSDVYLMNWLLDVDNKYGFGNQPGQCQLGPSVEGPSFMNSFQRGPQESVWRTIPQTTCDNFRFGGQNGFLDLFVGDSHYEQQWKYTIASDAEARAIQAAFWALQWAKDKNQQGAVSDTISKASKMGDFLRYAFFDKYFKKIGNCIGTYACPGGYGKDSAHYLLSWYMAWGGSLYGNWAWRISDFYAHFGYQNPMTAYVMSKVDEFKPRSPTGVSDWEMSLERQIEFYEYLQSKEGAFAGGATNSYEGRYETPPANLMNNTFHGMWYEWEPVYHNPPSNRWFGMQAWSTDRLAQYYYVSGDEKVRPLLDKWVNWVLPEISYDANSYKIPEWLDWSGVPPAVDVSIEKYGTDIGSASALARTLSYYAAKTGDQKVKAVAKGLLDGIWNNHQTTKGVAMEEVMDAYSQFNEEVYVPPGWVGHYPDGTEIKAPTTFIGIRPWYKNDPDWPKVEAYLNGGPAPKFTYHRFWQQCDIAIAQGTYGLLFNE</sequence>
<dbReference type="InterPro" id="IPR027390">
    <property type="entry name" value="Endoglucanase_F_dom3"/>
</dbReference>
<dbReference type="GO" id="GO:0030245">
    <property type="term" value="P:cellulose catabolic process"/>
    <property type="evidence" value="ECO:0007669"/>
    <property type="project" value="UniProtKB-KW"/>
</dbReference>
<evidence type="ECO:0000256" key="2">
    <source>
        <dbReference type="ARBA" id="ARBA00022801"/>
    </source>
</evidence>
<evidence type="ECO:0000313" key="8">
    <source>
        <dbReference type="EMBL" id="ADU33353.1"/>
    </source>
</evidence>
<dbReference type="Gene3D" id="1.50.10.10">
    <property type="match status" value="1"/>
</dbReference>
<dbReference type="PRINTS" id="PR00844">
    <property type="entry name" value="GLHYDRLASE48"/>
</dbReference>
<keyword evidence="5" id="KW-0326">Glycosidase</keyword>
<keyword evidence="2 8" id="KW-0378">Hydrolase</keyword>
<name>E7CIZ1_LEPDE</name>
<keyword evidence="3" id="KW-0136">Cellulose degradation</keyword>
<dbReference type="InterPro" id="IPR012341">
    <property type="entry name" value="6hp_glycosidase-like_sf"/>
</dbReference>